<keyword evidence="1" id="KW-1003">Cell membrane</keyword>
<accession>A0A1G2LEU4</accession>
<feature type="region of interest" description="Disordered" evidence="7">
    <location>
        <begin position="1"/>
        <end position="24"/>
    </location>
</feature>
<reference evidence="8 9" key="1">
    <citation type="journal article" date="2016" name="Nat. Commun.">
        <title>Thousands of microbial genomes shed light on interconnected biogeochemical processes in an aquifer system.</title>
        <authorList>
            <person name="Anantharaman K."/>
            <person name="Brown C.T."/>
            <person name="Hug L.A."/>
            <person name="Sharon I."/>
            <person name="Castelle C.J."/>
            <person name="Probst A.J."/>
            <person name="Thomas B.C."/>
            <person name="Singh A."/>
            <person name="Wilkins M.J."/>
            <person name="Karaoz U."/>
            <person name="Brodie E.L."/>
            <person name="Williams K.H."/>
            <person name="Hubbard S.S."/>
            <person name="Banfield J.F."/>
        </authorList>
    </citation>
    <scope>NUCLEOTIDE SEQUENCE [LARGE SCALE GENOMIC DNA]</scope>
</reference>
<dbReference type="Gene3D" id="3.30.160.60">
    <property type="entry name" value="Classic Zinc Finger"/>
    <property type="match status" value="1"/>
</dbReference>
<evidence type="ECO:0008006" key="10">
    <source>
        <dbReference type="Google" id="ProtNLM"/>
    </source>
</evidence>
<keyword evidence="4" id="KW-0472">Membrane</keyword>
<keyword evidence="5" id="KW-0456">Lyase</keyword>
<evidence type="ECO:0000256" key="2">
    <source>
        <dbReference type="ARBA" id="ARBA00022692"/>
    </source>
</evidence>
<keyword evidence="3" id="KW-1133">Transmembrane helix</keyword>
<dbReference type="STRING" id="1802281.A3A44_01735"/>
<comment type="caution">
    <text evidence="8">The sequence shown here is derived from an EMBL/GenBank/DDBJ whole genome shotgun (WGS) entry which is preliminary data.</text>
</comment>
<dbReference type="PANTHER" id="PTHR30518:SF2">
    <property type="entry name" value="ENDOLYTIC MUREIN TRANSGLYCOSYLASE"/>
    <property type="match status" value="1"/>
</dbReference>
<evidence type="ECO:0000256" key="5">
    <source>
        <dbReference type="ARBA" id="ARBA00023239"/>
    </source>
</evidence>
<organism evidence="8 9">
    <name type="scientific">Candidatus Sungbacteria bacterium RIFCSPLOWO2_01_FULL_60_25</name>
    <dbReference type="NCBI Taxonomy" id="1802281"/>
    <lineage>
        <taxon>Bacteria</taxon>
        <taxon>Candidatus Sungiibacteriota</taxon>
    </lineage>
</organism>
<dbReference type="Proteomes" id="UP000178977">
    <property type="component" value="Unassembled WGS sequence"/>
</dbReference>
<dbReference type="InterPro" id="IPR003770">
    <property type="entry name" value="MLTG-like"/>
</dbReference>
<keyword evidence="6" id="KW-0961">Cell wall biogenesis/degradation</keyword>
<evidence type="ECO:0000256" key="4">
    <source>
        <dbReference type="ARBA" id="ARBA00023136"/>
    </source>
</evidence>
<protein>
    <recommendedName>
        <fullName evidence="10">Aminodeoxychorismate lyase</fullName>
    </recommendedName>
</protein>
<dbReference type="Pfam" id="PF02618">
    <property type="entry name" value="YceG"/>
    <property type="match status" value="1"/>
</dbReference>
<evidence type="ECO:0000256" key="6">
    <source>
        <dbReference type="ARBA" id="ARBA00023316"/>
    </source>
</evidence>
<dbReference type="GO" id="GO:0016829">
    <property type="term" value="F:lyase activity"/>
    <property type="evidence" value="ECO:0007669"/>
    <property type="project" value="UniProtKB-KW"/>
</dbReference>
<dbReference type="EMBL" id="MHQT01000004">
    <property type="protein sequence ID" value="OHA10120.1"/>
    <property type="molecule type" value="Genomic_DNA"/>
</dbReference>
<evidence type="ECO:0000256" key="3">
    <source>
        <dbReference type="ARBA" id="ARBA00022989"/>
    </source>
</evidence>
<dbReference type="AlphaFoldDB" id="A0A1G2LEU4"/>
<proteinExistence type="predicted"/>
<gene>
    <name evidence="8" type="ORF">A3A44_01735</name>
</gene>
<evidence type="ECO:0000313" key="8">
    <source>
        <dbReference type="EMBL" id="OHA10120.1"/>
    </source>
</evidence>
<sequence length="92" mass="9928">MDASVNYATGKRGTPTAADLKTPSPFNTYANPGLPLGPIANPGIASIRAATFPQSSPYLYYLHTPDGRIVYSRTLEEHQAARAKYLAPHPRS</sequence>
<keyword evidence="2" id="KW-0812">Transmembrane</keyword>
<evidence type="ECO:0000256" key="1">
    <source>
        <dbReference type="ARBA" id="ARBA00022475"/>
    </source>
</evidence>
<dbReference type="PANTHER" id="PTHR30518">
    <property type="entry name" value="ENDOLYTIC MUREIN TRANSGLYCOSYLASE"/>
    <property type="match status" value="1"/>
</dbReference>
<evidence type="ECO:0000313" key="9">
    <source>
        <dbReference type="Proteomes" id="UP000178977"/>
    </source>
</evidence>
<dbReference type="GO" id="GO:0071555">
    <property type="term" value="P:cell wall organization"/>
    <property type="evidence" value="ECO:0007669"/>
    <property type="project" value="UniProtKB-KW"/>
</dbReference>
<name>A0A1G2LEU4_9BACT</name>
<evidence type="ECO:0000256" key="7">
    <source>
        <dbReference type="SAM" id="MobiDB-lite"/>
    </source>
</evidence>